<proteinExistence type="predicted"/>
<sequence>MNLRTLTTASVVCVGVLATGCGGDSPGASDAAPSTPRDQLLLSGSDLPADAKPVNLPVERLREQLTDFAGVQANSTIDPQECRAPQLDLEAASKQALDEAAVTAVVAETAIFIEFVSGRGIDTHEFAQTEARCAELTVSSEFEGERVDSRVRTESRTPPAALAGIDAIASYSTSTASVRDVPPTTTVSYAGWASLPGTTVAVRVTSLGDTLDEAKAEQFFADAVRKVENAP</sequence>
<gene>
    <name evidence="1" type="ORF">FOH10_27105</name>
</gene>
<dbReference type="PROSITE" id="PS51257">
    <property type="entry name" value="PROKAR_LIPOPROTEIN"/>
    <property type="match status" value="1"/>
</dbReference>
<evidence type="ECO:0008006" key="3">
    <source>
        <dbReference type="Google" id="ProtNLM"/>
    </source>
</evidence>
<dbReference type="EMBL" id="CP041695">
    <property type="protein sequence ID" value="QDP81859.1"/>
    <property type="molecule type" value="Genomic_DNA"/>
</dbReference>
<dbReference type="Proteomes" id="UP000317039">
    <property type="component" value="Chromosome"/>
</dbReference>
<dbReference type="RefSeq" id="WP_143982826.1">
    <property type="nucleotide sequence ID" value="NZ_CP041695.1"/>
</dbReference>
<dbReference type="KEGG" id="nod:FOH10_27105"/>
<name>A0A516NSI1_9NOCA</name>
<organism evidence="1 2">
    <name type="scientific">Nocardia otitidiscaviarum</name>
    <dbReference type="NCBI Taxonomy" id="1823"/>
    <lineage>
        <taxon>Bacteria</taxon>
        <taxon>Bacillati</taxon>
        <taxon>Actinomycetota</taxon>
        <taxon>Actinomycetes</taxon>
        <taxon>Mycobacteriales</taxon>
        <taxon>Nocardiaceae</taxon>
        <taxon>Nocardia</taxon>
    </lineage>
</organism>
<accession>A0A516NSI1</accession>
<protein>
    <recommendedName>
        <fullName evidence="3">Sensor domain-containing protein</fullName>
    </recommendedName>
</protein>
<evidence type="ECO:0000313" key="1">
    <source>
        <dbReference type="EMBL" id="QDP81859.1"/>
    </source>
</evidence>
<evidence type="ECO:0000313" key="2">
    <source>
        <dbReference type="Proteomes" id="UP000317039"/>
    </source>
</evidence>
<dbReference type="GeneID" id="80336033"/>
<reference evidence="1 2" key="1">
    <citation type="submission" date="2019-07" db="EMBL/GenBank/DDBJ databases">
        <title>Complete Genome Sequence and Methylome Analysis of Nocardia otitidis-caviarum NEB252.</title>
        <authorList>
            <person name="Fomenkov A."/>
            <person name="Anton B.P."/>
            <person name="Vincze T."/>
            <person name="Roberts R.J."/>
        </authorList>
    </citation>
    <scope>NUCLEOTIDE SEQUENCE [LARGE SCALE GENOMIC DNA]</scope>
    <source>
        <strain evidence="1 2">NEB252</strain>
    </source>
</reference>
<dbReference type="AlphaFoldDB" id="A0A516NSI1"/>